<name>A0ABR1ES33_NECAM</name>
<comment type="caution">
    <text evidence="2">The sequence shown here is derived from an EMBL/GenBank/DDBJ whole genome shotgun (WGS) entry which is preliminary data.</text>
</comment>
<reference evidence="2 3" key="1">
    <citation type="submission" date="2023-08" db="EMBL/GenBank/DDBJ databases">
        <title>A Necator americanus chromosomal reference genome.</title>
        <authorList>
            <person name="Ilik V."/>
            <person name="Petrzelkova K.J."/>
            <person name="Pardy F."/>
            <person name="Fuh T."/>
            <person name="Niatou-Singa F.S."/>
            <person name="Gouil Q."/>
            <person name="Baker L."/>
            <person name="Ritchie M.E."/>
            <person name="Jex A.R."/>
            <person name="Gazzola D."/>
            <person name="Li H."/>
            <person name="Toshio Fujiwara R."/>
            <person name="Zhan B."/>
            <person name="Aroian R.V."/>
            <person name="Pafco B."/>
            <person name="Schwarz E.M."/>
        </authorList>
    </citation>
    <scope>NUCLEOTIDE SEQUENCE [LARGE SCALE GENOMIC DNA]</scope>
    <source>
        <strain evidence="2 3">Aroian</strain>
        <tissue evidence="2">Whole animal</tissue>
    </source>
</reference>
<dbReference type="Proteomes" id="UP001303046">
    <property type="component" value="Unassembled WGS sequence"/>
</dbReference>
<evidence type="ECO:0000313" key="2">
    <source>
        <dbReference type="EMBL" id="KAK6765447.1"/>
    </source>
</evidence>
<protein>
    <submittedName>
        <fullName evidence="2">Uncharacterized protein</fullName>
    </submittedName>
</protein>
<sequence>MQQLREPLLWRGKKFPELGQDSEASIRSDSTHSASWAYENQHRHKQNFSTHAVGATSRRSKLTSQTRRVKDQEHR</sequence>
<accession>A0ABR1ES33</accession>
<gene>
    <name evidence="2" type="primary">Necator_chrX.g25552</name>
    <name evidence="2" type="ORF">RB195_025386</name>
</gene>
<organism evidence="2 3">
    <name type="scientific">Necator americanus</name>
    <name type="common">Human hookworm</name>
    <dbReference type="NCBI Taxonomy" id="51031"/>
    <lineage>
        <taxon>Eukaryota</taxon>
        <taxon>Metazoa</taxon>
        <taxon>Ecdysozoa</taxon>
        <taxon>Nematoda</taxon>
        <taxon>Chromadorea</taxon>
        <taxon>Rhabditida</taxon>
        <taxon>Rhabditina</taxon>
        <taxon>Rhabditomorpha</taxon>
        <taxon>Strongyloidea</taxon>
        <taxon>Ancylostomatidae</taxon>
        <taxon>Bunostominae</taxon>
        <taxon>Necator</taxon>
    </lineage>
</organism>
<keyword evidence="3" id="KW-1185">Reference proteome</keyword>
<evidence type="ECO:0000256" key="1">
    <source>
        <dbReference type="SAM" id="MobiDB-lite"/>
    </source>
</evidence>
<evidence type="ECO:0000313" key="3">
    <source>
        <dbReference type="Proteomes" id="UP001303046"/>
    </source>
</evidence>
<dbReference type="EMBL" id="JAVFWL010000006">
    <property type="protein sequence ID" value="KAK6765447.1"/>
    <property type="molecule type" value="Genomic_DNA"/>
</dbReference>
<feature type="region of interest" description="Disordered" evidence="1">
    <location>
        <begin position="40"/>
        <end position="75"/>
    </location>
</feature>
<proteinExistence type="predicted"/>